<evidence type="ECO:0000256" key="1">
    <source>
        <dbReference type="SAM" id="MobiDB-lite"/>
    </source>
</evidence>
<evidence type="ECO:0000259" key="2">
    <source>
        <dbReference type="Pfam" id="PF07727"/>
    </source>
</evidence>
<sequence length="286" mass="33140">MPCVVNTDKSGTEKDDSMSDLENEKAQIEVKSLETTTPNSEPIPDIDHSSSNDPDPTLDFENITSNLPNVIEFDEYDFEEETVSTNLQNYQLIRDRAKRTMKPNPKYNDDRLMSLLLYAGREIETIQPVSYEEAVSSKDSFAWIEAMKEEISSLHKNKTWVLVDRDKRLKVINCKWVFKIKEGSNLSEPIMYKARLVAKGFTQREGMDYNEIFSPVVKYKTMRLILALAVQFDWELEQMDVRTAFLHEVMEEEIYMAQPPGFKEKGKNEQVCHLKKSLHGLKQAPR</sequence>
<dbReference type="Proteomes" id="UP001604336">
    <property type="component" value="Unassembled WGS sequence"/>
</dbReference>
<feature type="region of interest" description="Disordered" evidence="1">
    <location>
        <begin position="1"/>
        <end position="56"/>
    </location>
</feature>
<dbReference type="InterPro" id="IPR013103">
    <property type="entry name" value="RVT_2"/>
</dbReference>
<gene>
    <name evidence="3" type="ORF">Adt_12336</name>
</gene>
<dbReference type="Pfam" id="PF07727">
    <property type="entry name" value="RVT_2"/>
    <property type="match status" value="1"/>
</dbReference>
<feature type="domain" description="Reverse transcriptase Ty1/copia-type" evidence="2">
    <location>
        <begin position="157"/>
        <end position="286"/>
    </location>
</feature>
<organism evidence="3 4">
    <name type="scientific">Abeliophyllum distichum</name>
    <dbReference type="NCBI Taxonomy" id="126358"/>
    <lineage>
        <taxon>Eukaryota</taxon>
        <taxon>Viridiplantae</taxon>
        <taxon>Streptophyta</taxon>
        <taxon>Embryophyta</taxon>
        <taxon>Tracheophyta</taxon>
        <taxon>Spermatophyta</taxon>
        <taxon>Magnoliopsida</taxon>
        <taxon>eudicotyledons</taxon>
        <taxon>Gunneridae</taxon>
        <taxon>Pentapetalae</taxon>
        <taxon>asterids</taxon>
        <taxon>lamiids</taxon>
        <taxon>Lamiales</taxon>
        <taxon>Oleaceae</taxon>
        <taxon>Forsythieae</taxon>
        <taxon>Abeliophyllum</taxon>
    </lineage>
</organism>
<name>A0ABD1UQI3_9LAMI</name>
<evidence type="ECO:0000313" key="4">
    <source>
        <dbReference type="Proteomes" id="UP001604336"/>
    </source>
</evidence>
<dbReference type="EMBL" id="JBFOLK010000003">
    <property type="protein sequence ID" value="KAL2527282.1"/>
    <property type="molecule type" value="Genomic_DNA"/>
</dbReference>
<proteinExistence type="predicted"/>
<protein>
    <submittedName>
        <fullName evidence="3">Cysteine-rich RLK (RECEPTOR-like protein kinase) 8</fullName>
    </submittedName>
</protein>
<evidence type="ECO:0000313" key="3">
    <source>
        <dbReference type="EMBL" id="KAL2527282.1"/>
    </source>
</evidence>
<comment type="caution">
    <text evidence="3">The sequence shown here is derived from an EMBL/GenBank/DDBJ whole genome shotgun (WGS) entry which is preliminary data.</text>
</comment>
<keyword evidence="4" id="KW-1185">Reference proteome</keyword>
<dbReference type="AlphaFoldDB" id="A0ABD1UQI3"/>
<accession>A0ABD1UQI3</accession>
<reference evidence="4" key="1">
    <citation type="submission" date="2024-07" db="EMBL/GenBank/DDBJ databases">
        <title>Two chromosome-level genome assemblies of Korean endemic species Abeliophyllum distichum and Forsythia ovata (Oleaceae).</title>
        <authorList>
            <person name="Jang H."/>
        </authorList>
    </citation>
    <scope>NUCLEOTIDE SEQUENCE [LARGE SCALE GENOMIC DNA]</scope>
</reference>
<feature type="compositionally biased region" description="Basic and acidic residues" evidence="1">
    <location>
        <begin position="10"/>
        <end position="32"/>
    </location>
</feature>